<keyword evidence="9" id="KW-0645">Protease</keyword>
<evidence type="ECO:0000256" key="7">
    <source>
        <dbReference type="ARBA" id="ARBA00045897"/>
    </source>
</evidence>
<dbReference type="PANTHER" id="PTHR43016">
    <property type="entry name" value="PRESEQUENCE PROTEASE"/>
    <property type="match status" value="1"/>
</dbReference>
<evidence type="ECO:0000256" key="2">
    <source>
        <dbReference type="ARBA" id="ARBA00007575"/>
    </source>
</evidence>
<keyword evidence="5" id="KW-0482">Metalloprotease</keyword>
<name>A0ABR4NTU6_9SACH</name>
<evidence type="ECO:0000313" key="9">
    <source>
        <dbReference type="EMBL" id="KAL3232137.1"/>
    </source>
</evidence>
<sequence length="990" mass="111691">MLRFKRFASSQRAVLKKYPVGGILHGYEIRRCVPVPELKLTAVDLVHEQTGSEHLHIDREDKNNVFSIAFRTLPSDATGVPHILEHTTLCGSEKYPVRDPFFKMLNKSLANFMNAMTGPDYTFFPFATTNPKDFTNLRDVYLDATLRPLLKEQDFYQEGWRLENADMADPKSDIVYKGVVFNEMKGQVSNADYHFWSQFQQTVYPSLHNSGGDPQEITNLHYQDLLDFHAKNYHPSNSRTFTYGSLPLEDTLAKLNEEFKLYGKRVRDNSLPQPIKITVDKEVNTTGQMDPMLPPEKQNKSSMTWICGSPTDVYESFLLKVLGNLLLDGHDSIMYKKLIETGIGFEFTVNTGVESITAANLFTVGVQGVEDIQKFRQTVMESLNDVVETKFDEKKIEAIIQQLELSKKDQKADFGMQILYSILPGWTSGIDPIQGLDFDELLYRFRDDYNALGDKIFKDLINKYLLNSPKFLFTLDGSDHFSGNLAEKESQSLSKKVETLNEDDKQAIYKRGILLQAAQNEQEDLSCLPSVHISDIPRSSDYYPVETTNKVSVRNTFTNGITYCRGKKLINDSIPLELYPYLSLFAASLTHLGTSTEPYNIIENEIKLHTGGITTDVSVVPDPVNLSPKLYFEFSGWSLNSKTSHIFDILKKILVETDFKKHSEKLKVLIRSLASSNTAHIAESGHTVARSYSSAHLSTANSIQESLSGIEYFKLISRLNSLLENNNLFETEVIDKLSELQKIIIGKENLEFFVSLDSVEQKVKVKNEIDTFTSSLPTGKKVDNPFKTSSFPLLAKIAKGTLINFPFQVHYTAQSHVGVPYTHKDGAALQVLANMLTFKHLHKEIREKGGAYGGGATFTALSGLFNYYSYRDPHPLKSLATFDNAIKYVLNDAQWKSADIDEAKLSIFQQVDAPISPKSEGTTWFSSGVTDEMRQTRREQLLDTSLLDIHRVAEKYLLPSSGVNTVVGPSIENETVSPKWKIEDIGIETK</sequence>
<comment type="function">
    <text evidence="7">Degrades mitochondrial transit peptides after their cleavage in the intermembrane space or in the matrix, and presequence peptides; clearance of these peptides is required to keep the presequence processing machinery running. Preferentially cleaves the N-terminal side of paired basic amino acid residues. Also degrades other unstructured peptides. May function as an ATP-dependent peptidase as opposed to a metalloendopeptidase.</text>
</comment>
<dbReference type="InterPro" id="IPR011765">
    <property type="entry name" value="Pept_M16_N"/>
</dbReference>
<gene>
    <name evidence="9" type="ORF">RNJ44_04053</name>
</gene>
<protein>
    <recommendedName>
        <fullName evidence="4">Presequence protease, mitochondrial</fullName>
    </recommendedName>
    <alternativeName>
        <fullName evidence="6">Pitrilysin metalloproteinase</fullName>
    </alternativeName>
</protein>
<dbReference type="Pfam" id="PF05193">
    <property type="entry name" value="Peptidase_M16_C"/>
    <property type="match status" value="1"/>
</dbReference>
<dbReference type="SUPFAM" id="SSF63411">
    <property type="entry name" value="LuxS/MPP-like metallohydrolase"/>
    <property type="match status" value="4"/>
</dbReference>
<proteinExistence type="inferred from homology"/>
<evidence type="ECO:0000256" key="5">
    <source>
        <dbReference type="ARBA" id="ARBA00023049"/>
    </source>
</evidence>
<dbReference type="Pfam" id="PF00675">
    <property type="entry name" value="Peptidase_M16"/>
    <property type="match status" value="1"/>
</dbReference>
<evidence type="ECO:0000256" key="1">
    <source>
        <dbReference type="ARBA" id="ARBA00004569"/>
    </source>
</evidence>
<dbReference type="PANTHER" id="PTHR43016:SF13">
    <property type="entry name" value="PRESEQUENCE PROTEASE, MITOCHONDRIAL"/>
    <property type="match status" value="1"/>
</dbReference>
<feature type="domain" description="Peptidase M16C associated" evidence="8">
    <location>
        <begin position="475"/>
        <end position="719"/>
    </location>
</feature>
<evidence type="ECO:0000313" key="10">
    <source>
        <dbReference type="Proteomes" id="UP001623330"/>
    </source>
</evidence>
<dbReference type="Pfam" id="PF22516">
    <property type="entry name" value="PreP_C"/>
    <property type="match status" value="1"/>
</dbReference>
<comment type="subcellular location">
    <subcellularLocation>
        <location evidence="1">Mitochondrion intermembrane space</location>
    </subcellularLocation>
</comment>
<comment type="subunit">
    <text evidence="3">Monomer and homodimer; homodimerization is induced by binding of the substrate.</text>
</comment>
<evidence type="ECO:0000259" key="8">
    <source>
        <dbReference type="SMART" id="SM01264"/>
    </source>
</evidence>
<dbReference type="GO" id="GO:0008233">
    <property type="term" value="F:peptidase activity"/>
    <property type="evidence" value="ECO:0007669"/>
    <property type="project" value="UniProtKB-KW"/>
</dbReference>
<dbReference type="SMART" id="SM01264">
    <property type="entry name" value="M16C_associated"/>
    <property type="match status" value="1"/>
</dbReference>
<dbReference type="GO" id="GO:0006508">
    <property type="term" value="P:proteolysis"/>
    <property type="evidence" value="ECO:0007669"/>
    <property type="project" value="UniProtKB-KW"/>
</dbReference>
<dbReference type="InterPro" id="IPR055130">
    <property type="entry name" value="PreP_C"/>
</dbReference>
<organism evidence="9 10">
    <name type="scientific">Nakaseomyces bracarensis</name>
    <dbReference type="NCBI Taxonomy" id="273131"/>
    <lineage>
        <taxon>Eukaryota</taxon>
        <taxon>Fungi</taxon>
        <taxon>Dikarya</taxon>
        <taxon>Ascomycota</taxon>
        <taxon>Saccharomycotina</taxon>
        <taxon>Saccharomycetes</taxon>
        <taxon>Saccharomycetales</taxon>
        <taxon>Saccharomycetaceae</taxon>
        <taxon>Nakaseomyces</taxon>
    </lineage>
</organism>
<comment type="caution">
    <text evidence="9">The sequence shown here is derived from an EMBL/GenBank/DDBJ whole genome shotgun (WGS) entry which is preliminary data.</text>
</comment>
<evidence type="ECO:0000256" key="6">
    <source>
        <dbReference type="ARBA" id="ARBA00034552"/>
    </source>
</evidence>
<reference evidence="9 10" key="1">
    <citation type="submission" date="2024-05" db="EMBL/GenBank/DDBJ databases">
        <title>Long read based assembly of the Candida bracarensis genome reveals expanded adhesin content.</title>
        <authorList>
            <person name="Marcet-Houben M."/>
            <person name="Ksiezopolska E."/>
            <person name="Gabaldon T."/>
        </authorList>
    </citation>
    <scope>NUCLEOTIDE SEQUENCE [LARGE SCALE GENOMIC DNA]</scope>
    <source>
        <strain evidence="9 10">CBM6</strain>
    </source>
</reference>
<comment type="similarity">
    <text evidence="2">Belongs to the peptidase M16 family. PreP subfamily.</text>
</comment>
<accession>A0ABR4NTU6</accession>
<evidence type="ECO:0000256" key="3">
    <source>
        <dbReference type="ARBA" id="ARBA00011853"/>
    </source>
</evidence>
<dbReference type="Gene3D" id="3.30.830.10">
    <property type="entry name" value="Metalloenzyme, LuxS/M16 peptidase-like"/>
    <property type="match status" value="4"/>
</dbReference>
<dbReference type="InterPro" id="IPR013578">
    <property type="entry name" value="Peptidase_M16C_assoc"/>
</dbReference>
<keyword evidence="5" id="KW-0378">Hydrolase</keyword>
<dbReference type="InterPro" id="IPR007863">
    <property type="entry name" value="Peptidase_M16_C"/>
</dbReference>
<dbReference type="InterPro" id="IPR011249">
    <property type="entry name" value="Metalloenz_LuxS/M16"/>
</dbReference>
<dbReference type="Pfam" id="PF08367">
    <property type="entry name" value="M16C_assoc"/>
    <property type="match status" value="1"/>
</dbReference>
<evidence type="ECO:0000256" key="4">
    <source>
        <dbReference type="ARBA" id="ARBA00020167"/>
    </source>
</evidence>
<dbReference type="Proteomes" id="UP001623330">
    <property type="component" value="Unassembled WGS sequence"/>
</dbReference>
<keyword evidence="10" id="KW-1185">Reference proteome</keyword>
<dbReference type="EMBL" id="JBEVYD010000005">
    <property type="protein sequence ID" value="KAL3232137.1"/>
    <property type="molecule type" value="Genomic_DNA"/>
</dbReference>